<dbReference type="Proteomes" id="UP000187203">
    <property type="component" value="Unassembled WGS sequence"/>
</dbReference>
<keyword evidence="1" id="KW-0805">Transcription regulation</keyword>
<feature type="compositionally biased region" description="Low complexity" evidence="4">
    <location>
        <begin position="26"/>
        <end position="35"/>
    </location>
</feature>
<organism evidence="5 6">
    <name type="scientific">Corchorus olitorius</name>
    <dbReference type="NCBI Taxonomy" id="93759"/>
    <lineage>
        <taxon>Eukaryota</taxon>
        <taxon>Viridiplantae</taxon>
        <taxon>Streptophyta</taxon>
        <taxon>Embryophyta</taxon>
        <taxon>Tracheophyta</taxon>
        <taxon>Spermatophyta</taxon>
        <taxon>Magnoliopsida</taxon>
        <taxon>eudicotyledons</taxon>
        <taxon>Gunneridae</taxon>
        <taxon>Pentapetalae</taxon>
        <taxon>rosids</taxon>
        <taxon>malvids</taxon>
        <taxon>Malvales</taxon>
        <taxon>Malvaceae</taxon>
        <taxon>Grewioideae</taxon>
        <taxon>Apeibeae</taxon>
        <taxon>Corchorus</taxon>
    </lineage>
</organism>
<evidence type="ECO:0000256" key="1">
    <source>
        <dbReference type="ARBA" id="ARBA00023015"/>
    </source>
</evidence>
<comment type="caution">
    <text evidence="3">Lacks conserved residue(s) required for the propagation of feature annotation.</text>
</comment>
<name>A0A1R3J8M7_9ROSI</name>
<dbReference type="AlphaFoldDB" id="A0A1R3J8M7"/>
<proteinExistence type="inferred from homology"/>
<feature type="region of interest" description="Leucine repeat II (LRII)" evidence="3">
    <location>
        <begin position="360"/>
        <end position="392"/>
    </location>
</feature>
<feature type="region of interest" description="VHIID" evidence="3">
    <location>
        <begin position="279"/>
        <end position="344"/>
    </location>
</feature>
<feature type="compositionally biased region" description="Polar residues" evidence="4">
    <location>
        <begin position="1"/>
        <end position="10"/>
    </location>
</feature>
<feature type="compositionally biased region" description="Basic and acidic residues" evidence="4">
    <location>
        <begin position="131"/>
        <end position="140"/>
    </location>
</feature>
<comment type="caution">
    <text evidence="5">The sequence shown here is derived from an EMBL/GenBank/DDBJ whole genome shotgun (WGS) entry which is preliminary data.</text>
</comment>
<feature type="region of interest" description="SAW" evidence="3">
    <location>
        <begin position="498"/>
        <end position="573"/>
    </location>
</feature>
<keyword evidence="6" id="KW-1185">Reference proteome</keyword>
<accession>A0A1R3J8M7</accession>
<dbReference type="PROSITE" id="PS50985">
    <property type="entry name" value="GRAS"/>
    <property type="match status" value="1"/>
</dbReference>
<evidence type="ECO:0000256" key="3">
    <source>
        <dbReference type="PROSITE-ProRule" id="PRU01191"/>
    </source>
</evidence>
<feature type="region of interest" description="Disordered" evidence="4">
    <location>
        <begin position="1"/>
        <end position="42"/>
    </location>
</feature>
<comment type="similarity">
    <text evidence="3">Belongs to the GRAS family.</text>
</comment>
<evidence type="ECO:0000256" key="4">
    <source>
        <dbReference type="SAM" id="MobiDB-lite"/>
    </source>
</evidence>
<keyword evidence="2" id="KW-0804">Transcription</keyword>
<dbReference type="OrthoDB" id="47276at2759"/>
<evidence type="ECO:0000313" key="5">
    <source>
        <dbReference type="EMBL" id="OMO91195.1"/>
    </source>
</evidence>
<dbReference type="PANTHER" id="PTHR31636">
    <property type="entry name" value="OSJNBA0084A10.13 PROTEIN-RELATED"/>
    <property type="match status" value="1"/>
</dbReference>
<sequence length="577" mass="66021">MDPFNPSNISVDPPAKPNHPPDYYHLDSSSSGSNSDGDHSPYGSENLDFSLAVIKFINDTLMEEDEEGRPCMFQDCLALQAAEKSFYDVLMQNYADGNNLVESSWNYDDQLGFDSSLKQISNSSIARKNHPRDSSEERRNNKQFAAVTVEDSSEEHVFDEVFIVKSGNVSCPLYEASRNRGKNRELQDNNCSRKARAKKKEKEMVDLWSLLTQCSQAVAIYDQKNATELLSKIRQHSSPFGDGNERLAHYFAKGLELRLNGTPLYNPIPSLASDILKAYTLYVSACPFRRISNLFANRNIAKLAAKETTVHVIDFGISYGFQWPCLIKRLSTRNGGPPKLKITGIDFPQPGFRPAERIEATGRRLRRCCENVNVPFEFNAIAKRWESIKVEDLKIGRDEFVVVNCMYRLKNLPDDSLVLNSPRNMVLKLIKRINPDIFIHGVVNGNYNVPFFVTRFREALFHFSALFDIMEANAAREDPDRLVLEREIFGKDAMNVIAYEGVERVDRPETYKQWQFRNKKVGFKQLPLDQKIVKRARATVKSDYHKDFDIEVDGEWMLQGWKGRVIHAVSCWKPVQE</sequence>
<feature type="short sequence motif" description="VHIID" evidence="3">
    <location>
        <begin position="310"/>
        <end position="314"/>
    </location>
</feature>
<dbReference type="InterPro" id="IPR005202">
    <property type="entry name" value="TF_GRAS"/>
</dbReference>
<feature type="region of interest" description="Disordered" evidence="4">
    <location>
        <begin position="122"/>
        <end position="142"/>
    </location>
</feature>
<dbReference type="EMBL" id="AWUE01016475">
    <property type="protein sequence ID" value="OMO91195.1"/>
    <property type="molecule type" value="Genomic_DNA"/>
</dbReference>
<gene>
    <name evidence="5" type="ORF">COLO4_18541</name>
</gene>
<dbReference type="Pfam" id="PF03514">
    <property type="entry name" value="GRAS"/>
    <property type="match status" value="1"/>
</dbReference>
<reference evidence="6" key="1">
    <citation type="submission" date="2013-09" db="EMBL/GenBank/DDBJ databases">
        <title>Corchorus olitorius genome sequencing.</title>
        <authorList>
            <person name="Alam M."/>
            <person name="Haque M.S."/>
            <person name="Islam M.S."/>
            <person name="Emdad E.M."/>
            <person name="Islam M.M."/>
            <person name="Ahmed B."/>
            <person name="Halim A."/>
            <person name="Hossen Q.M.M."/>
            <person name="Hossain M.Z."/>
            <person name="Ahmed R."/>
            <person name="Khan M.M."/>
            <person name="Islam R."/>
            <person name="Rashid M.M."/>
            <person name="Khan S.A."/>
            <person name="Rahman M.S."/>
            <person name="Alam M."/>
            <person name="Yahiya A.S."/>
            <person name="Khan M.S."/>
            <person name="Azam M.S."/>
            <person name="Haque T."/>
            <person name="Lashkar M.Z.H."/>
            <person name="Akhand A.I."/>
            <person name="Morshed G."/>
            <person name="Roy S."/>
            <person name="Uddin K.S."/>
            <person name="Rabeya T."/>
            <person name="Hossain A.S."/>
            <person name="Chowdhury A."/>
            <person name="Snigdha A.R."/>
            <person name="Mortoza M.S."/>
            <person name="Matin S.A."/>
            <person name="Hoque S.M.E."/>
            <person name="Islam M.K."/>
            <person name="Roy D.K."/>
            <person name="Haider R."/>
            <person name="Moosa M.M."/>
            <person name="Elias S.M."/>
            <person name="Hasan A.M."/>
            <person name="Jahan S."/>
            <person name="Shafiuddin M."/>
            <person name="Mahmood N."/>
            <person name="Shommy N.S."/>
        </authorList>
    </citation>
    <scope>NUCLEOTIDE SEQUENCE [LARGE SCALE GENOMIC DNA]</scope>
    <source>
        <strain evidence="6">cv. O-4</strain>
    </source>
</reference>
<evidence type="ECO:0000256" key="2">
    <source>
        <dbReference type="ARBA" id="ARBA00023163"/>
    </source>
</evidence>
<dbReference type="STRING" id="93759.A0A1R3J8M7"/>
<protein>
    <submittedName>
        <fullName evidence="5">Transcription factor GRAS</fullName>
    </submittedName>
</protein>
<evidence type="ECO:0000313" key="6">
    <source>
        <dbReference type="Proteomes" id="UP000187203"/>
    </source>
</evidence>